<accession>Q5JER3</accession>
<evidence type="ECO:0000313" key="1">
    <source>
        <dbReference type="EMBL" id="BAD86077.1"/>
    </source>
</evidence>
<dbReference type="EnsemblBacteria" id="BAD86077">
    <property type="protein sequence ID" value="BAD86077"/>
    <property type="gene ID" value="TK1888"/>
</dbReference>
<organism evidence="1 2">
    <name type="scientific">Thermococcus kodakarensis (strain ATCC BAA-918 / JCM 12380 / KOD1)</name>
    <name type="common">Pyrococcus kodakaraensis (strain KOD1)</name>
    <dbReference type="NCBI Taxonomy" id="69014"/>
    <lineage>
        <taxon>Archaea</taxon>
        <taxon>Methanobacteriati</taxon>
        <taxon>Methanobacteriota</taxon>
        <taxon>Thermococci</taxon>
        <taxon>Thermococcales</taxon>
        <taxon>Thermococcaceae</taxon>
        <taxon>Thermococcus</taxon>
    </lineage>
</organism>
<dbReference type="GeneID" id="78448419"/>
<dbReference type="AlphaFoldDB" id="Q5JER3"/>
<evidence type="ECO:0000313" key="2">
    <source>
        <dbReference type="Proteomes" id="UP000000536"/>
    </source>
</evidence>
<dbReference type="Proteomes" id="UP000000536">
    <property type="component" value="Chromosome"/>
</dbReference>
<gene>
    <name evidence="1" type="ordered locus">TK1888</name>
</gene>
<keyword evidence="2" id="KW-1185">Reference proteome</keyword>
<dbReference type="HOGENOM" id="CLU_798375_0_0_2"/>
<sequence length="332" mass="37289">MCRILKQIMFLILPLLLFSSLVSGGRCIPYEAYSITSVLPGGGYAFIVIHHSEWICGEIAGEKSLRRNMPDGEYDLYYLFNGSDLLFLGKSNPLLGEPSIVTKINGTFYILQRREKTVPHGNVTLIVNGEARNFTIAARRIETRVYRFDGCAEMVWNCTRVELQNGTVESDCTESPVLDYFFAGNTGSLEGIRGKINDGFVTFENLNCRIPVSEFERYFSDFFEDKELSRALSALYALPFDKGILIYYPDEIRVEKSGFLSELPLVFFYDGKNLRRLDLSTGIQELPECRETLGQPDQEKVCGIGALLLLALVPLASGKKSAAMLKQQHHGD</sequence>
<dbReference type="InParanoid" id="Q5JER3"/>
<name>Q5JER3_THEKO</name>
<dbReference type="RefSeq" id="WP_011250839.1">
    <property type="nucleotide sequence ID" value="NC_006624.1"/>
</dbReference>
<dbReference type="eggNOG" id="arCOG07130">
    <property type="taxonomic scope" value="Archaea"/>
</dbReference>
<protein>
    <submittedName>
        <fullName evidence="1">Hypothetical membrane protein, conserved</fullName>
    </submittedName>
</protein>
<reference evidence="1 2" key="1">
    <citation type="journal article" date="2005" name="Genome Res.">
        <title>Complete genome sequence of the hyperthermophilic archaeon Thermococcus kodakaraensis KOD1 and comparison with Pyrococcus genomes.</title>
        <authorList>
            <person name="Fukui T."/>
            <person name="Atomi H."/>
            <person name="Kanai T."/>
            <person name="Matsumi R."/>
            <person name="Fujiwara S."/>
            <person name="Imanaka T."/>
        </authorList>
    </citation>
    <scope>NUCLEOTIDE SEQUENCE [LARGE SCALE GENOMIC DNA]</scope>
    <source>
        <strain evidence="2">ATCC BAA-918 / JCM 12380 / KOD1</strain>
    </source>
</reference>
<dbReference type="PATRIC" id="fig|69014.16.peg.1846"/>
<dbReference type="KEGG" id="tko:TK1888"/>
<dbReference type="EMBL" id="AP006878">
    <property type="protein sequence ID" value="BAD86077.1"/>
    <property type="molecule type" value="Genomic_DNA"/>
</dbReference>
<proteinExistence type="predicted"/>
<dbReference type="STRING" id="69014.TK1888"/>